<protein>
    <submittedName>
        <fullName evidence="2">2-polyprenyl-6-methoxyphenol hydroxylase</fullName>
    </submittedName>
</protein>
<accession>A0A521FE57</accession>
<dbReference type="Pfam" id="PF01494">
    <property type="entry name" value="FAD_binding_3"/>
    <property type="match status" value="1"/>
</dbReference>
<dbReference type="OrthoDB" id="9766816at2"/>
<organism evidence="2 3">
    <name type="scientific">Pedobacter westerhofensis</name>
    <dbReference type="NCBI Taxonomy" id="425512"/>
    <lineage>
        <taxon>Bacteria</taxon>
        <taxon>Pseudomonadati</taxon>
        <taxon>Bacteroidota</taxon>
        <taxon>Sphingobacteriia</taxon>
        <taxon>Sphingobacteriales</taxon>
        <taxon>Sphingobacteriaceae</taxon>
        <taxon>Pedobacter</taxon>
    </lineage>
</organism>
<keyword evidence="3" id="KW-1185">Reference proteome</keyword>
<dbReference type="PANTHER" id="PTHR46865">
    <property type="entry name" value="OXIDOREDUCTASE-RELATED"/>
    <property type="match status" value="1"/>
</dbReference>
<gene>
    <name evidence="2" type="ORF">SAMN06265348_111225</name>
</gene>
<name>A0A521FE57_9SPHI</name>
<dbReference type="EMBL" id="FXTN01000011">
    <property type="protein sequence ID" value="SMO94447.1"/>
    <property type="molecule type" value="Genomic_DNA"/>
</dbReference>
<dbReference type="SUPFAM" id="SSF51905">
    <property type="entry name" value="FAD/NAD(P)-binding domain"/>
    <property type="match status" value="1"/>
</dbReference>
<evidence type="ECO:0000313" key="2">
    <source>
        <dbReference type="EMBL" id="SMO94447.1"/>
    </source>
</evidence>
<dbReference type="PRINTS" id="PR00420">
    <property type="entry name" value="RNGMNOXGNASE"/>
</dbReference>
<dbReference type="Proteomes" id="UP000320300">
    <property type="component" value="Unassembled WGS sequence"/>
</dbReference>
<evidence type="ECO:0000313" key="3">
    <source>
        <dbReference type="Proteomes" id="UP000320300"/>
    </source>
</evidence>
<dbReference type="AlphaFoldDB" id="A0A521FE57"/>
<dbReference type="GO" id="GO:0071949">
    <property type="term" value="F:FAD binding"/>
    <property type="evidence" value="ECO:0007669"/>
    <property type="project" value="InterPro"/>
</dbReference>
<dbReference type="InterPro" id="IPR051704">
    <property type="entry name" value="FAD_aromatic-hydroxylase"/>
</dbReference>
<dbReference type="Gene3D" id="3.50.50.60">
    <property type="entry name" value="FAD/NAD(P)-binding domain"/>
    <property type="match status" value="1"/>
</dbReference>
<evidence type="ECO:0000259" key="1">
    <source>
        <dbReference type="Pfam" id="PF01494"/>
    </source>
</evidence>
<proteinExistence type="predicted"/>
<dbReference type="PANTHER" id="PTHR46865:SF2">
    <property type="entry name" value="MONOOXYGENASE"/>
    <property type="match status" value="1"/>
</dbReference>
<dbReference type="InterPro" id="IPR036188">
    <property type="entry name" value="FAD/NAD-bd_sf"/>
</dbReference>
<sequence>MNSMEQKNVLISGAGIAGLSTEFWLTKYGFNVTLVERAAHIRPGGQAVDVRGPALEVAARMGLLSEIRKNSTKLKGMSIVDAVSGEEIYRNNEQTLTGGRHDSPDVEILRDDLCNVLFKAVGEQATYIFNDSIAMLRQDETGVDVIFERSAPRRFDLVIGADGIRSNVRRIVFGQDEEFIRYLGHYVAIFTMPNYFELDHWEMIFQHKGTPLAVCIVKEKESEARTYLGFSSIEPLLYDYRDIDAQKLMIAERAANVGGEIAKIKELMLVSTNFYFDSVNQTVMDSWSKGCIALVGDAGYSVSLSLGQSTSVAMVGAYVLAGELAAHKEDLQTAFGHYESELREYILTNQKLAFNTSTEPQQMPDKQSEEGSAIEPADLSDFGLSVIPLILKNY</sequence>
<dbReference type="Gene3D" id="3.30.9.10">
    <property type="entry name" value="D-Amino Acid Oxidase, subunit A, domain 2"/>
    <property type="match status" value="1"/>
</dbReference>
<dbReference type="InterPro" id="IPR002938">
    <property type="entry name" value="FAD-bd"/>
</dbReference>
<feature type="domain" description="FAD-binding" evidence="1">
    <location>
        <begin position="8"/>
        <end position="327"/>
    </location>
</feature>
<reference evidence="2 3" key="1">
    <citation type="submission" date="2017-05" db="EMBL/GenBank/DDBJ databases">
        <authorList>
            <person name="Varghese N."/>
            <person name="Submissions S."/>
        </authorList>
    </citation>
    <scope>NUCLEOTIDE SEQUENCE [LARGE SCALE GENOMIC DNA]</scope>
    <source>
        <strain evidence="2 3">DSM 19036</strain>
    </source>
</reference>